<evidence type="ECO:0000313" key="5">
    <source>
        <dbReference type="Proteomes" id="UP000530268"/>
    </source>
</evidence>
<evidence type="ECO:0000256" key="2">
    <source>
        <dbReference type="ARBA" id="ARBA00023315"/>
    </source>
</evidence>
<dbReference type="PANTHER" id="PTHR10545:SF29">
    <property type="entry name" value="GH14572P-RELATED"/>
    <property type="match status" value="1"/>
</dbReference>
<protein>
    <submittedName>
        <fullName evidence="4">GNAT superfamily N-acetyltransferase</fullName>
    </submittedName>
</protein>
<dbReference type="SUPFAM" id="SSF55729">
    <property type="entry name" value="Acyl-CoA N-acyltransferases (Nat)"/>
    <property type="match status" value="1"/>
</dbReference>
<dbReference type="CDD" id="cd04301">
    <property type="entry name" value="NAT_SF"/>
    <property type="match status" value="1"/>
</dbReference>
<dbReference type="Proteomes" id="UP000530268">
    <property type="component" value="Unassembled WGS sequence"/>
</dbReference>
<keyword evidence="5" id="KW-1185">Reference proteome</keyword>
<name>A0A7W6E783_9RHOB</name>
<dbReference type="PANTHER" id="PTHR10545">
    <property type="entry name" value="DIAMINE N-ACETYLTRANSFERASE"/>
    <property type="match status" value="1"/>
</dbReference>
<organism evidence="4 5">
    <name type="scientific">Sulfitobacter undariae</name>
    <dbReference type="NCBI Taxonomy" id="1563671"/>
    <lineage>
        <taxon>Bacteria</taxon>
        <taxon>Pseudomonadati</taxon>
        <taxon>Pseudomonadota</taxon>
        <taxon>Alphaproteobacteria</taxon>
        <taxon>Rhodobacterales</taxon>
        <taxon>Roseobacteraceae</taxon>
        <taxon>Sulfitobacter</taxon>
    </lineage>
</organism>
<gene>
    <name evidence="4" type="ORF">GGR95_000153</name>
</gene>
<accession>A0A7W6E783</accession>
<dbReference type="AlphaFoldDB" id="A0A7W6E783"/>
<feature type="domain" description="N-acetyltransferase" evidence="3">
    <location>
        <begin position="2"/>
        <end position="144"/>
    </location>
</feature>
<dbReference type="EMBL" id="JACIEI010000001">
    <property type="protein sequence ID" value="MBB3992534.1"/>
    <property type="molecule type" value="Genomic_DNA"/>
</dbReference>
<dbReference type="InterPro" id="IPR000182">
    <property type="entry name" value="GNAT_dom"/>
</dbReference>
<proteinExistence type="predicted"/>
<comment type="caution">
    <text evidence="4">The sequence shown here is derived from an EMBL/GenBank/DDBJ whole genome shotgun (WGS) entry which is preliminary data.</text>
</comment>
<dbReference type="GO" id="GO:0008080">
    <property type="term" value="F:N-acetyltransferase activity"/>
    <property type="evidence" value="ECO:0007669"/>
    <property type="project" value="TreeGrafter"/>
</dbReference>
<reference evidence="4 5" key="1">
    <citation type="submission" date="2020-08" db="EMBL/GenBank/DDBJ databases">
        <title>Genomic Encyclopedia of Type Strains, Phase IV (KMG-IV): sequencing the most valuable type-strain genomes for metagenomic binning, comparative biology and taxonomic classification.</title>
        <authorList>
            <person name="Goeker M."/>
        </authorList>
    </citation>
    <scope>NUCLEOTIDE SEQUENCE [LARGE SCALE GENOMIC DNA]</scope>
    <source>
        <strain evidence="4 5">DSM 102234</strain>
    </source>
</reference>
<dbReference type="PROSITE" id="PS51186">
    <property type="entry name" value="GNAT"/>
    <property type="match status" value="1"/>
</dbReference>
<dbReference type="Pfam" id="PF00583">
    <property type="entry name" value="Acetyltransf_1"/>
    <property type="match status" value="1"/>
</dbReference>
<dbReference type="InterPro" id="IPR016181">
    <property type="entry name" value="Acyl_CoA_acyltransferase"/>
</dbReference>
<evidence type="ECO:0000259" key="3">
    <source>
        <dbReference type="PROSITE" id="PS51186"/>
    </source>
</evidence>
<dbReference type="InterPro" id="IPR051016">
    <property type="entry name" value="Diverse_Substrate_AcTransf"/>
</dbReference>
<sequence>MTLIRPILEIDLPEVLSMIHALAAHHGDAPVTTLEDLRRDALGMHPWLQVLVAPGLGYAALCPLVQLQFGVRGMDMHHLFVVESVRGSGVGRALIDASIAHAKAQECRYLTVGTHPDNRAAQAVYRAAGFEDLPVSGARFRMKW</sequence>
<dbReference type="Gene3D" id="3.40.630.30">
    <property type="match status" value="1"/>
</dbReference>
<dbReference type="RefSeq" id="WP_184561780.1">
    <property type="nucleotide sequence ID" value="NZ_JACIEI010000001.1"/>
</dbReference>
<keyword evidence="2" id="KW-0012">Acyltransferase</keyword>
<evidence type="ECO:0000256" key="1">
    <source>
        <dbReference type="ARBA" id="ARBA00022679"/>
    </source>
</evidence>
<evidence type="ECO:0000313" key="4">
    <source>
        <dbReference type="EMBL" id="MBB3992534.1"/>
    </source>
</evidence>
<keyword evidence="1 4" id="KW-0808">Transferase</keyword>